<dbReference type="OrthoDB" id="2513067at2759"/>
<dbReference type="EMBL" id="DS178274">
    <property type="protein sequence ID" value="EHS62816.1"/>
    <property type="molecule type" value="Genomic_DNA"/>
</dbReference>
<dbReference type="VEuPathDB" id="FungiDB:PGTG_21137"/>
<accession>H6QQR8</accession>
<dbReference type="RefSeq" id="XP_003890135.1">
    <property type="nucleotide sequence ID" value="XM_003890086.1"/>
</dbReference>
<protein>
    <submittedName>
        <fullName evidence="1">Uncharacterized protein</fullName>
    </submittedName>
</protein>
<name>H6QQR8_PUCGT</name>
<proteinExistence type="predicted"/>
<organism evidence="1 2">
    <name type="scientific">Puccinia graminis f. sp. tritici (strain CRL 75-36-700-3 / race SCCL)</name>
    <name type="common">Black stem rust fungus</name>
    <dbReference type="NCBI Taxonomy" id="418459"/>
    <lineage>
        <taxon>Eukaryota</taxon>
        <taxon>Fungi</taxon>
        <taxon>Dikarya</taxon>
        <taxon>Basidiomycota</taxon>
        <taxon>Pucciniomycotina</taxon>
        <taxon>Pucciniomycetes</taxon>
        <taxon>Pucciniales</taxon>
        <taxon>Pucciniaceae</taxon>
        <taxon>Puccinia</taxon>
    </lineage>
</organism>
<dbReference type="GeneID" id="13541468"/>
<dbReference type="InParanoid" id="H6QQR8"/>
<dbReference type="HOGENOM" id="CLU_033090_2_1_1"/>
<dbReference type="PANTHER" id="PTHR33069:SF3">
    <property type="entry name" value="DYNEIN HEAVY CHAIN TAIL DOMAIN-CONTAINING PROTEIN"/>
    <property type="match status" value="1"/>
</dbReference>
<dbReference type="KEGG" id="pgr:PGTG_21137"/>
<dbReference type="AlphaFoldDB" id="H6QQR8"/>
<dbReference type="Proteomes" id="UP000008783">
    <property type="component" value="Unassembled WGS sequence"/>
</dbReference>
<sequence length="394" mass="45723">MTNCEMSRSTQADPVLEALQVLVDTHHDRSRSPHPSNTWEENGELAKDDLDEKKKLLDELRSSLLPLMKHELKTLSTALDRPHDSSEYTSPDIKLTLQTLSNLDLTMQKSLHYVKSSPLKALQPTDTCDHHFEQCKSFRLFNLETQIGFLEMHLSFTFSAYLKSFRSSNLPIKRPDDPGYRAPTPREETNSCLYEIDQAIKWSQASDFALLQLKWRGVVKGFHDLLARLASLIGRRQENNNVFRNYIVEQARLNIPIIKLLRTLYHKISNTTTKKLMFTLDTEVNSNTLHTLNQEPDIILYNCTVHVKCLDESYRYNSMTDTSRSLYDRNKCLSQTVESTVALLALYIIPLSPKVDHSSLESDFKAWLSEWHVLWQTAKQRFMDAMYIYEEENQ</sequence>
<evidence type="ECO:0000313" key="1">
    <source>
        <dbReference type="EMBL" id="EHS62816.1"/>
    </source>
</evidence>
<keyword evidence="2" id="KW-1185">Reference proteome</keyword>
<dbReference type="PANTHER" id="PTHR33069">
    <property type="entry name" value="CHROMOSOME 7, WHOLE GENOME SHOTGUN SEQUENCE-RELATED"/>
    <property type="match status" value="1"/>
</dbReference>
<gene>
    <name evidence="1" type="ORF">PGTG_21137</name>
</gene>
<evidence type="ECO:0000313" key="2">
    <source>
        <dbReference type="Proteomes" id="UP000008783"/>
    </source>
</evidence>
<reference evidence="2" key="1">
    <citation type="journal article" date="2011" name="Proc. Natl. Acad. Sci. U.S.A.">
        <title>Obligate biotrophy features unraveled by the genomic analysis of rust fungi.</title>
        <authorList>
            <person name="Duplessis S."/>
            <person name="Cuomo C.A."/>
            <person name="Lin Y.-C."/>
            <person name="Aerts A."/>
            <person name="Tisserant E."/>
            <person name="Veneault-Fourrey C."/>
            <person name="Joly D.L."/>
            <person name="Hacquard S."/>
            <person name="Amselem J."/>
            <person name="Cantarel B.L."/>
            <person name="Chiu R."/>
            <person name="Coutinho P.M."/>
            <person name="Feau N."/>
            <person name="Field M."/>
            <person name="Frey P."/>
            <person name="Gelhaye E."/>
            <person name="Goldberg J."/>
            <person name="Grabherr M.G."/>
            <person name="Kodira C.D."/>
            <person name="Kohler A."/>
            <person name="Kuees U."/>
            <person name="Lindquist E.A."/>
            <person name="Lucas S.M."/>
            <person name="Mago R."/>
            <person name="Mauceli E."/>
            <person name="Morin E."/>
            <person name="Murat C."/>
            <person name="Pangilinan J.L."/>
            <person name="Park R."/>
            <person name="Pearson M."/>
            <person name="Quesneville H."/>
            <person name="Rouhier N."/>
            <person name="Sakthikumar S."/>
            <person name="Salamov A.A."/>
            <person name="Schmutz J."/>
            <person name="Selles B."/>
            <person name="Shapiro H."/>
            <person name="Tanguay P."/>
            <person name="Tuskan G.A."/>
            <person name="Henrissat B."/>
            <person name="Van de Peer Y."/>
            <person name="Rouze P."/>
            <person name="Ellis J.G."/>
            <person name="Dodds P.N."/>
            <person name="Schein J.E."/>
            <person name="Zhong S."/>
            <person name="Hamelin R.C."/>
            <person name="Grigoriev I.V."/>
            <person name="Szabo L.J."/>
            <person name="Martin F."/>
        </authorList>
    </citation>
    <scope>NUCLEOTIDE SEQUENCE [LARGE SCALE GENOMIC DNA]</scope>
    <source>
        <strain evidence="2">CRL 75-36-700-3 / race SCCL</strain>
    </source>
</reference>